<name>A0A5C8L0K3_9GAMM</name>
<dbReference type="Proteomes" id="UP000321248">
    <property type="component" value="Unassembled WGS sequence"/>
</dbReference>
<dbReference type="EMBL" id="VRTS01000001">
    <property type="protein sequence ID" value="TXK65693.1"/>
    <property type="molecule type" value="Genomic_DNA"/>
</dbReference>
<feature type="transmembrane region" description="Helical" evidence="1">
    <location>
        <begin position="71"/>
        <end position="95"/>
    </location>
</feature>
<organism evidence="2 3">
    <name type="scientific">Alkalisalibacterium limincola</name>
    <dbReference type="NCBI Taxonomy" id="2699169"/>
    <lineage>
        <taxon>Bacteria</taxon>
        <taxon>Pseudomonadati</taxon>
        <taxon>Pseudomonadota</taxon>
        <taxon>Gammaproteobacteria</taxon>
        <taxon>Lysobacterales</taxon>
        <taxon>Lysobacteraceae</taxon>
        <taxon>Alkalisalibacterium</taxon>
    </lineage>
</organism>
<reference evidence="2 3" key="1">
    <citation type="submission" date="2019-08" db="EMBL/GenBank/DDBJ databases">
        <authorList>
            <person name="Karlyshev A.V."/>
        </authorList>
    </citation>
    <scope>NUCLEOTIDE SEQUENCE [LARGE SCALE GENOMIC DNA]</scope>
    <source>
        <strain evidence="2 3">Alg18-2.2</strain>
    </source>
</reference>
<dbReference type="RefSeq" id="WP_147890366.1">
    <property type="nucleotide sequence ID" value="NZ_VRTS01000001.1"/>
</dbReference>
<keyword evidence="1" id="KW-0472">Membrane</keyword>
<protein>
    <submittedName>
        <fullName evidence="2">Uncharacterized protein</fullName>
    </submittedName>
</protein>
<keyword evidence="1" id="KW-0812">Transmembrane</keyword>
<sequence length="107" mass="11786">MGTFLMMLSLGYVCGLCVNLGVLLKHIYIKFDFSSQWKKQYVWTLVLCLSVLLCSLAPIFSLAFAYSSHSYVGILVFLSGLLLGAMVSFAVAHFLTSVQNHPGESLD</sequence>
<feature type="transmembrane region" description="Helical" evidence="1">
    <location>
        <begin position="6"/>
        <end position="29"/>
    </location>
</feature>
<keyword evidence="1" id="KW-1133">Transmembrane helix</keyword>
<evidence type="ECO:0000256" key="1">
    <source>
        <dbReference type="SAM" id="Phobius"/>
    </source>
</evidence>
<proteinExistence type="predicted"/>
<keyword evidence="3" id="KW-1185">Reference proteome</keyword>
<evidence type="ECO:0000313" key="2">
    <source>
        <dbReference type="EMBL" id="TXK65693.1"/>
    </source>
</evidence>
<accession>A0A5C8L0K3</accession>
<evidence type="ECO:0000313" key="3">
    <source>
        <dbReference type="Proteomes" id="UP000321248"/>
    </source>
</evidence>
<gene>
    <name evidence="2" type="ORF">FU658_00795</name>
</gene>
<feature type="transmembrane region" description="Helical" evidence="1">
    <location>
        <begin position="41"/>
        <end position="65"/>
    </location>
</feature>
<comment type="caution">
    <text evidence="2">The sequence shown here is derived from an EMBL/GenBank/DDBJ whole genome shotgun (WGS) entry which is preliminary data.</text>
</comment>
<dbReference type="AlphaFoldDB" id="A0A5C8L0K3"/>